<dbReference type="EC" id="4.2.1.10" evidence="5 8"/>
<dbReference type="GO" id="GO:0003855">
    <property type="term" value="F:3-dehydroquinate dehydratase activity"/>
    <property type="evidence" value="ECO:0007669"/>
    <property type="project" value="UniProtKB-UniRule"/>
</dbReference>
<dbReference type="eggNOG" id="COG0757">
    <property type="taxonomic scope" value="Bacteria"/>
</dbReference>
<comment type="function">
    <text evidence="8">Catalyzes a trans-dehydration via an enolate intermediate.</text>
</comment>
<evidence type="ECO:0000256" key="7">
    <source>
        <dbReference type="ARBA" id="ARBA00023239"/>
    </source>
</evidence>
<organism evidence="12 13">
    <name type="scientific">Symbiobacterium thermophilum (strain DSM 24528 / JCM 14929 / IAM 14863 / T)</name>
    <dbReference type="NCBI Taxonomy" id="292459"/>
    <lineage>
        <taxon>Bacteria</taxon>
        <taxon>Bacillati</taxon>
        <taxon>Bacillota</taxon>
        <taxon>Clostridia</taxon>
        <taxon>Eubacteriales</taxon>
        <taxon>Symbiobacteriaceae</taxon>
        <taxon>Symbiobacterium</taxon>
    </lineage>
</organism>
<feature type="binding site" evidence="8 10">
    <location>
        <position position="80"/>
    </location>
    <ligand>
        <name>substrate</name>
    </ligand>
</feature>
<feature type="binding site" evidence="8 10">
    <location>
        <begin position="101"/>
        <end position="102"/>
    </location>
    <ligand>
        <name>substrate</name>
    </ligand>
</feature>
<sequence>MVRILVIHGPNLNLLGTREPEVYGSTTLSEIDAMLSELAGELGVEVESFQSNHEGAIIDAIHDARGRFDGILLNPGAYTHYSLAIRDAVAAVGLPVVEVHLSNIYQREPFRHRSVIAPVAAGTIAGFGAESYRLGLRALAHLLQGDRAQRRN</sequence>
<dbReference type="RefSeq" id="WP_011195994.1">
    <property type="nucleotide sequence ID" value="NC_006177.1"/>
</dbReference>
<dbReference type="KEGG" id="sth:STH1866"/>
<evidence type="ECO:0000256" key="10">
    <source>
        <dbReference type="PIRSR" id="PIRSR001399-2"/>
    </source>
</evidence>
<reference evidence="12 13" key="1">
    <citation type="journal article" date="2004" name="Nucleic Acids Res.">
        <title>Genome sequence of Symbiobacterium thermophilum, an uncultivable bacterium that depends on microbial commensalism.</title>
        <authorList>
            <person name="Ueda K."/>
            <person name="Yamashita A."/>
            <person name="Ishikawa J."/>
            <person name="Shimada M."/>
            <person name="Watsuji T."/>
            <person name="Morimura K."/>
            <person name="Ikeda H."/>
            <person name="Hattori M."/>
            <person name="Beppu T."/>
        </authorList>
    </citation>
    <scope>NUCLEOTIDE SEQUENCE [LARGE SCALE GENOMIC DNA]</scope>
    <source>
        <strain evidence="13">T / IAM 14863</strain>
    </source>
</reference>
<dbReference type="GO" id="GO:0009073">
    <property type="term" value="P:aromatic amino acid family biosynthetic process"/>
    <property type="evidence" value="ECO:0007669"/>
    <property type="project" value="UniProtKB-KW"/>
</dbReference>
<dbReference type="PANTHER" id="PTHR21272:SF3">
    <property type="entry name" value="CATABOLIC 3-DEHYDROQUINASE"/>
    <property type="match status" value="1"/>
</dbReference>
<dbReference type="GO" id="GO:0009423">
    <property type="term" value="P:chorismate biosynthetic process"/>
    <property type="evidence" value="ECO:0007669"/>
    <property type="project" value="UniProtKB-UniRule"/>
</dbReference>
<dbReference type="GO" id="GO:0008652">
    <property type="term" value="P:amino acid biosynthetic process"/>
    <property type="evidence" value="ECO:0007669"/>
    <property type="project" value="UniProtKB-KW"/>
</dbReference>
<dbReference type="Gene3D" id="3.40.50.9100">
    <property type="entry name" value="Dehydroquinase, class II"/>
    <property type="match status" value="1"/>
</dbReference>
<comment type="catalytic activity">
    <reaction evidence="1 8">
        <text>3-dehydroquinate = 3-dehydroshikimate + H2O</text>
        <dbReference type="Rhea" id="RHEA:21096"/>
        <dbReference type="ChEBI" id="CHEBI:15377"/>
        <dbReference type="ChEBI" id="CHEBI:16630"/>
        <dbReference type="ChEBI" id="CHEBI:32364"/>
        <dbReference type="EC" id="4.2.1.10"/>
    </reaction>
</comment>
<comment type="similarity">
    <text evidence="3 8">Belongs to the type-II 3-dehydroquinase family.</text>
</comment>
<evidence type="ECO:0000256" key="2">
    <source>
        <dbReference type="ARBA" id="ARBA00004902"/>
    </source>
</evidence>
<proteinExistence type="inferred from homology"/>
<evidence type="ECO:0000256" key="8">
    <source>
        <dbReference type="HAMAP-Rule" id="MF_00169"/>
    </source>
</evidence>
<evidence type="ECO:0000256" key="4">
    <source>
        <dbReference type="ARBA" id="ARBA00011193"/>
    </source>
</evidence>
<dbReference type="InterPro" id="IPR036441">
    <property type="entry name" value="DHquinase_II_sf"/>
</dbReference>
<accession>Q67N92</accession>
<name>Q67N92_SYMTH</name>
<feature type="active site" description="Proton acceptor" evidence="8 9">
    <location>
        <position position="23"/>
    </location>
</feature>
<evidence type="ECO:0000313" key="12">
    <source>
        <dbReference type="EMBL" id="BAD40851.1"/>
    </source>
</evidence>
<gene>
    <name evidence="8" type="primary">aroQ</name>
    <name evidence="12" type="ordered locus">STH1866</name>
</gene>
<keyword evidence="13" id="KW-1185">Reference proteome</keyword>
<comment type="subunit">
    <text evidence="4 8">Homododecamer.</text>
</comment>
<comment type="pathway">
    <text evidence="2 8">Metabolic intermediate biosynthesis; chorismate biosynthesis; chorismate from D-erythrose 4-phosphate and phosphoenolpyruvate: step 3/7.</text>
</comment>
<dbReference type="HOGENOM" id="CLU_090968_1_0_9"/>
<dbReference type="NCBIfam" id="NF003806">
    <property type="entry name" value="PRK05395.1-3"/>
    <property type="match status" value="1"/>
</dbReference>
<dbReference type="SUPFAM" id="SSF52304">
    <property type="entry name" value="Type II 3-dehydroquinate dehydratase"/>
    <property type="match status" value="1"/>
</dbReference>
<dbReference type="PROSITE" id="PS01029">
    <property type="entry name" value="DEHYDROQUINASE_II"/>
    <property type="match status" value="1"/>
</dbReference>
<evidence type="ECO:0000256" key="6">
    <source>
        <dbReference type="ARBA" id="ARBA00023141"/>
    </source>
</evidence>
<dbReference type="InterPro" id="IPR018509">
    <property type="entry name" value="DHquinase_II_CS"/>
</dbReference>
<dbReference type="NCBIfam" id="TIGR01088">
    <property type="entry name" value="aroQ"/>
    <property type="match status" value="1"/>
</dbReference>
<feature type="binding site" evidence="8 10">
    <location>
        <position position="74"/>
    </location>
    <ligand>
        <name>substrate</name>
    </ligand>
</feature>
<evidence type="ECO:0000313" key="13">
    <source>
        <dbReference type="Proteomes" id="UP000000417"/>
    </source>
</evidence>
<dbReference type="EMBL" id="AP006840">
    <property type="protein sequence ID" value="BAD40851.1"/>
    <property type="molecule type" value="Genomic_DNA"/>
</dbReference>
<evidence type="ECO:0000256" key="3">
    <source>
        <dbReference type="ARBA" id="ARBA00011037"/>
    </source>
</evidence>
<evidence type="ECO:0000256" key="11">
    <source>
        <dbReference type="PIRSR" id="PIRSR001399-3"/>
    </source>
</evidence>
<dbReference type="PIRSF" id="PIRSF001399">
    <property type="entry name" value="DHquinase_II"/>
    <property type="match status" value="1"/>
</dbReference>
<dbReference type="Proteomes" id="UP000000417">
    <property type="component" value="Chromosome"/>
</dbReference>
<dbReference type="GO" id="GO:0019631">
    <property type="term" value="P:quinate catabolic process"/>
    <property type="evidence" value="ECO:0007669"/>
    <property type="project" value="TreeGrafter"/>
</dbReference>
<evidence type="ECO:0000256" key="5">
    <source>
        <dbReference type="ARBA" id="ARBA00012060"/>
    </source>
</evidence>
<dbReference type="NCBIfam" id="NF003807">
    <property type="entry name" value="PRK05395.1-4"/>
    <property type="match status" value="1"/>
</dbReference>
<dbReference type="CDD" id="cd00466">
    <property type="entry name" value="DHQase_II"/>
    <property type="match status" value="1"/>
</dbReference>
<feature type="binding site" evidence="8 10">
    <location>
        <position position="111"/>
    </location>
    <ligand>
        <name>substrate</name>
    </ligand>
</feature>
<feature type="site" description="Transition state stabilizer" evidence="8 11">
    <location>
        <position position="18"/>
    </location>
</feature>
<dbReference type="InterPro" id="IPR001874">
    <property type="entry name" value="DHquinase_II"/>
</dbReference>
<dbReference type="Pfam" id="PF01220">
    <property type="entry name" value="DHquinase_II"/>
    <property type="match status" value="1"/>
</dbReference>
<dbReference type="UniPathway" id="UPA00053">
    <property type="reaction ID" value="UER00086"/>
</dbReference>
<evidence type="ECO:0000256" key="1">
    <source>
        <dbReference type="ARBA" id="ARBA00001864"/>
    </source>
</evidence>
<feature type="active site" description="Proton donor" evidence="8 9">
    <location>
        <position position="100"/>
    </location>
</feature>
<feature type="binding site" evidence="8 10">
    <location>
        <position position="87"/>
    </location>
    <ligand>
        <name>substrate</name>
    </ligand>
</feature>
<evidence type="ECO:0000256" key="9">
    <source>
        <dbReference type="PIRSR" id="PIRSR001399-1"/>
    </source>
</evidence>
<dbReference type="PANTHER" id="PTHR21272">
    <property type="entry name" value="CATABOLIC 3-DEHYDROQUINASE"/>
    <property type="match status" value="1"/>
</dbReference>
<protein>
    <recommendedName>
        <fullName evidence="5 8">3-dehydroquinate dehydratase</fullName>
        <shortName evidence="8">3-dehydroquinase</shortName>
        <ecNumber evidence="5 8">4.2.1.10</ecNumber>
    </recommendedName>
    <alternativeName>
        <fullName evidence="8">Type II DHQase</fullName>
    </alternativeName>
</protein>
<keyword evidence="7 8" id="KW-0456">Lyase</keyword>
<dbReference type="STRING" id="292459.STH1866"/>
<dbReference type="AlphaFoldDB" id="Q67N92"/>
<dbReference type="HAMAP" id="MF_00169">
    <property type="entry name" value="AroQ"/>
    <property type="match status" value="1"/>
</dbReference>
<dbReference type="NCBIfam" id="NF003805">
    <property type="entry name" value="PRK05395.1-2"/>
    <property type="match status" value="1"/>
</dbReference>
<keyword evidence="6 8" id="KW-0057">Aromatic amino acid biosynthesis</keyword>
<dbReference type="OrthoDB" id="9790793at2"/>
<keyword evidence="8" id="KW-0028">Amino-acid biosynthesis</keyword>